<accession>A0ABY6NWY4</accession>
<dbReference type="PROSITE" id="PS51257">
    <property type="entry name" value="PROKAR_LIPOPROTEIN"/>
    <property type="match status" value="1"/>
</dbReference>
<gene>
    <name evidence="2" type="ORF">RHODO2019_11405</name>
</gene>
<proteinExistence type="predicted"/>
<organism evidence="2 3">
    <name type="scientific">Rhodococcus antarcticus</name>
    <dbReference type="NCBI Taxonomy" id="2987751"/>
    <lineage>
        <taxon>Bacteria</taxon>
        <taxon>Bacillati</taxon>
        <taxon>Actinomycetota</taxon>
        <taxon>Actinomycetes</taxon>
        <taxon>Mycobacteriales</taxon>
        <taxon>Nocardiaceae</taxon>
        <taxon>Rhodococcus</taxon>
    </lineage>
</organism>
<protein>
    <recommendedName>
        <fullName evidence="4">Lipoprotein</fullName>
    </recommendedName>
</protein>
<keyword evidence="3" id="KW-1185">Reference proteome</keyword>
<name>A0ABY6NWY4_9NOCA</name>
<evidence type="ECO:0000256" key="1">
    <source>
        <dbReference type="SAM" id="MobiDB-lite"/>
    </source>
</evidence>
<dbReference type="RefSeq" id="WP_265381916.1">
    <property type="nucleotide sequence ID" value="NZ_CP110615.1"/>
</dbReference>
<evidence type="ECO:0000313" key="2">
    <source>
        <dbReference type="EMBL" id="UZJ23808.1"/>
    </source>
</evidence>
<dbReference type="EMBL" id="CP110615">
    <property type="protein sequence ID" value="UZJ23808.1"/>
    <property type="molecule type" value="Genomic_DNA"/>
</dbReference>
<evidence type="ECO:0008006" key="4">
    <source>
        <dbReference type="Google" id="ProtNLM"/>
    </source>
</evidence>
<feature type="region of interest" description="Disordered" evidence="1">
    <location>
        <begin position="140"/>
        <end position="178"/>
    </location>
</feature>
<sequence length="543" mass="54314">MAVPRGLTVLVVAGSLVLAGCTGGGQDRTPGAVGPSSAPSPSAPAALQADVQAPAGTSVVAGTTVAGLANAVAASLFRRAPVAVVVSSTADAEVGPAAATATRLGVPVLVDGDGGNLAGRLAALGTTTVLRVRAPTVRAPTVRAPTGQTSPVLPSPARTSSARSSGGPGSDGYPGVTVVDSADQLPVTAAPSSPLVSTTVLVRTGDAATDPAVAAGAVVTATAKAAGARVVDVVADDPRSDTAAISALQQAPQGPLLAVGAGFGTSEVLTHRVAVARTGVQLPGGGQTVFPGRALVALYGYPGSSSLGVLGEQGPSASVARAQRVAAPYAALYDVPVVPTFEIIATVASGSPGADGDYSNEAGVATLQPLVDAATAAGMYVVLDLQPGRADLVTQAQRYASLLARPNVGLALDPEWALGPDQVPLQQIGSVTAQRVNAVVTWLSDLTAAANLPQKLLVLHQFRLSMITDEAALDTTDDDVTLLIHADGQGGRSQKEATWHAIVRAAPAGIHFGWKNFYDEDPQIASPADTVRRHPVPLMVSYQ</sequence>
<feature type="compositionally biased region" description="Low complexity" evidence="1">
    <location>
        <begin position="155"/>
        <end position="165"/>
    </location>
</feature>
<reference evidence="2" key="1">
    <citation type="submission" date="2022-10" db="EMBL/GenBank/DDBJ databases">
        <title>Rhodococcus sp.75.</title>
        <authorList>
            <person name="Sun M."/>
        </authorList>
    </citation>
    <scope>NUCLEOTIDE SEQUENCE</scope>
    <source>
        <strain evidence="2">75</strain>
    </source>
</reference>
<dbReference type="Proteomes" id="UP001164965">
    <property type="component" value="Chromosome"/>
</dbReference>
<evidence type="ECO:0000313" key="3">
    <source>
        <dbReference type="Proteomes" id="UP001164965"/>
    </source>
</evidence>